<dbReference type="OrthoDB" id="2149267at2759"/>
<dbReference type="PANTHER" id="PTHR45702">
    <property type="entry name" value="ADAM10/ADAM17 METALLOPEPTIDASE FAMILY MEMBER"/>
    <property type="match status" value="1"/>
</dbReference>
<accession>A0A7J7JN54</accession>
<sequence>MLPFRHITLSLTTIYFLVQVFTFNGAIGSIQLSEHIGSYEALAYSRNTLRERHFRTRRSVYDKVIIQNITAFNREFRLRLHPDTETFHPKATVLFNGTEAPLDTSHLFRGTVEDHPGSRVIGAITDGVFHGRIILSPSDVYYVEKKEHYKDNKDLSDNEMAHSVIYHDSSVDVEKFYREKREAEGHQSCGNSKASVYQWMDKVKRSVVQETSFTHTAGDNPYLRMKRENNFYSHARTKRATNFNTICNLFLQGDPQLWAYFDGLFSGEATDEQIREEISALFHQHVTSVHDIYFRTSFRQYGSSTYYRNYGFRVDRVQISKKCDCSTGECQTNPFCSTNIDASNLLNLHSDKNHNGYCLAYLFTYRDFDGGTLGLAWVAEPTKVGGICSTYTSVRDGDITGTRSLNTGIITLNNYRKRVPPRVSYLTFAHEIGHNFGSKVSQSARWLMITAFCTSALL</sequence>
<comment type="caution">
    <text evidence="3">The sequence shown here is derived from an EMBL/GenBank/DDBJ whole genome shotgun (WGS) entry which is preliminary data.</text>
</comment>
<dbReference type="SUPFAM" id="SSF55486">
    <property type="entry name" value="Metalloproteases ('zincins'), catalytic domain"/>
    <property type="match status" value="1"/>
</dbReference>
<dbReference type="EMBL" id="VXIV02002032">
    <property type="protein sequence ID" value="KAF6027759.1"/>
    <property type="molecule type" value="Genomic_DNA"/>
</dbReference>
<dbReference type="Proteomes" id="UP000593567">
    <property type="component" value="Unassembled WGS sequence"/>
</dbReference>
<proteinExistence type="predicted"/>
<dbReference type="GO" id="GO:0006509">
    <property type="term" value="P:membrane protein ectodomain proteolysis"/>
    <property type="evidence" value="ECO:0007669"/>
    <property type="project" value="TreeGrafter"/>
</dbReference>
<protein>
    <submittedName>
        <fullName evidence="3">Kuz</fullName>
    </submittedName>
</protein>
<dbReference type="GO" id="GO:0005886">
    <property type="term" value="C:plasma membrane"/>
    <property type="evidence" value="ECO:0007669"/>
    <property type="project" value="TreeGrafter"/>
</dbReference>
<dbReference type="AlphaFoldDB" id="A0A7J7JN54"/>
<evidence type="ECO:0000259" key="2">
    <source>
        <dbReference type="PROSITE" id="PS50215"/>
    </source>
</evidence>
<dbReference type="InterPro" id="IPR051489">
    <property type="entry name" value="ADAM_Metalloproteinase"/>
</dbReference>
<feature type="active site" evidence="1">
    <location>
        <position position="431"/>
    </location>
</feature>
<dbReference type="PROSITE" id="PS50215">
    <property type="entry name" value="ADAM_MEPRO"/>
    <property type="match status" value="1"/>
</dbReference>
<name>A0A7J7JN54_BUGNE</name>
<gene>
    <name evidence="3" type="ORF">EB796_013933</name>
</gene>
<dbReference type="InterPro" id="IPR001590">
    <property type="entry name" value="Peptidase_M12B"/>
</dbReference>
<organism evidence="3 4">
    <name type="scientific">Bugula neritina</name>
    <name type="common">Brown bryozoan</name>
    <name type="synonym">Sertularia neritina</name>
    <dbReference type="NCBI Taxonomy" id="10212"/>
    <lineage>
        <taxon>Eukaryota</taxon>
        <taxon>Metazoa</taxon>
        <taxon>Spiralia</taxon>
        <taxon>Lophotrochozoa</taxon>
        <taxon>Bryozoa</taxon>
        <taxon>Gymnolaemata</taxon>
        <taxon>Cheilostomatida</taxon>
        <taxon>Flustrina</taxon>
        <taxon>Buguloidea</taxon>
        <taxon>Bugulidae</taxon>
        <taxon>Bugula</taxon>
    </lineage>
</organism>
<evidence type="ECO:0000313" key="3">
    <source>
        <dbReference type="EMBL" id="KAF6027759.1"/>
    </source>
</evidence>
<evidence type="ECO:0000256" key="1">
    <source>
        <dbReference type="PROSITE-ProRule" id="PRU00276"/>
    </source>
</evidence>
<evidence type="ECO:0000313" key="4">
    <source>
        <dbReference type="Proteomes" id="UP000593567"/>
    </source>
</evidence>
<feature type="domain" description="Peptidase M12B" evidence="2">
    <location>
        <begin position="343"/>
        <end position="458"/>
    </location>
</feature>
<dbReference type="PANTHER" id="PTHR45702:SF2">
    <property type="entry name" value="KUZBANIAN, ISOFORM A"/>
    <property type="match status" value="1"/>
</dbReference>
<dbReference type="Gene3D" id="3.40.390.10">
    <property type="entry name" value="Collagenase (Catalytic Domain)"/>
    <property type="match status" value="1"/>
</dbReference>
<dbReference type="InterPro" id="IPR024079">
    <property type="entry name" value="MetalloPept_cat_dom_sf"/>
</dbReference>
<dbReference type="GO" id="GO:0007219">
    <property type="term" value="P:Notch signaling pathway"/>
    <property type="evidence" value="ECO:0007669"/>
    <property type="project" value="TreeGrafter"/>
</dbReference>
<dbReference type="GO" id="GO:0004222">
    <property type="term" value="F:metalloendopeptidase activity"/>
    <property type="evidence" value="ECO:0007669"/>
    <property type="project" value="InterPro"/>
</dbReference>
<reference evidence="3" key="1">
    <citation type="submission" date="2020-06" db="EMBL/GenBank/DDBJ databases">
        <title>Draft genome of Bugula neritina, a colonial animal packing powerful symbionts and potential medicines.</title>
        <authorList>
            <person name="Rayko M."/>
        </authorList>
    </citation>
    <scope>NUCLEOTIDE SEQUENCE [LARGE SCALE GENOMIC DNA]</scope>
    <source>
        <strain evidence="3">Kwan_BN1</strain>
    </source>
</reference>
<dbReference type="Pfam" id="PF13574">
    <property type="entry name" value="Reprolysin_2"/>
    <property type="match status" value="1"/>
</dbReference>
<comment type="caution">
    <text evidence="1">Lacks conserved residue(s) required for the propagation of feature annotation.</text>
</comment>
<keyword evidence="4" id="KW-1185">Reference proteome</keyword>